<sequence length="220" mass="24240">MALCGSVCLFLSSCNTQGKNENAPAENAAKEATVQPPKDLISLKEAKRLYDGYSINRVPIIEAYEAKRDPQEFVVARYAAFDFETIRQYVSYVEQEANKAGVEVESLRFYFGNNPNSPTYPNGRQVVHPRQNGIFILPTLVNAERDQEFGFYIGSDGKAQLIRDWSANLKGQADLGSKSNPRTAEASLVPISLLPSPIYQGDGSLILNYSQGGPPPPDDF</sequence>
<evidence type="ECO:0000313" key="2">
    <source>
        <dbReference type="Proteomes" id="UP000239366"/>
    </source>
</evidence>
<reference evidence="2" key="1">
    <citation type="submission" date="2016-11" db="EMBL/GenBank/DDBJ databases">
        <title>Trade-off between light-utilization and light-protection in marine flavobacteria.</title>
        <authorList>
            <person name="Kumagai Y."/>
            <person name="Yoshizawa S."/>
            <person name="Kogure K."/>
        </authorList>
    </citation>
    <scope>NUCLEOTIDE SEQUENCE [LARGE SCALE GENOMIC DNA]</scope>
    <source>
        <strain evidence="2">SG-18</strain>
    </source>
</reference>
<dbReference type="Proteomes" id="UP000239366">
    <property type="component" value="Unassembled WGS sequence"/>
</dbReference>
<gene>
    <name evidence="1" type="ORF">BST99_01110</name>
</gene>
<proteinExistence type="predicted"/>
<dbReference type="EMBL" id="MQVX01000001">
    <property type="protein sequence ID" value="PQJ14534.1"/>
    <property type="molecule type" value="Genomic_DNA"/>
</dbReference>
<comment type="caution">
    <text evidence="1">The sequence shown here is derived from an EMBL/GenBank/DDBJ whole genome shotgun (WGS) entry which is preliminary data.</text>
</comment>
<dbReference type="AlphaFoldDB" id="A0A2S7T4E8"/>
<organism evidence="1 2">
    <name type="scientific">Aureicoccus marinus</name>
    <dbReference type="NCBI Taxonomy" id="754435"/>
    <lineage>
        <taxon>Bacteria</taxon>
        <taxon>Pseudomonadati</taxon>
        <taxon>Bacteroidota</taxon>
        <taxon>Flavobacteriia</taxon>
        <taxon>Flavobacteriales</taxon>
        <taxon>Flavobacteriaceae</taxon>
        <taxon>Aureicoccus</taxon>
    </lineage>
</organism>
<protein>
    <submittedName>
        <fullName evidence="1">Uncharacterized protein</fullName>
    </submittedName>
</protein>
<accession>A0A2S7T4E8</accession>
<name>A0A2S7T4E8_9FLAO</name>
<evidence type="ECO:0000313" key="1">
    <source>
        <dbReference type="EMBL" id="PQJ14534.1"/>
    </source>
</evidence>
<keyword evidence="2" id="KW-1185">Reference proteome</keyword>